<reference evidence="1 2" key="1">
    <citation type="journal article" date="2023" name="IMA Fungus">
        <title>Comparative genomic study of the Penicillium genus elucidates a diverse pangenome and 15 lateral gene transfer events.</title>
        <authorList>
            <person name="Petersen C."/>
            <person name="Sorensen T."/>
            <person name="Nielsen M.R."/>
            <person name="Sondergaard T.E."/>
            <person name="Sorensen J.L."/>
            <person name="Fitzpatrick D.A."/>
            <person name="Frisvad J.C."/>
            <person name="Nielsen K.L."/>
        </authorList>
    </citation>
    <scope>NUCLEOTIDE SEQUENCE [LARGE SCALE GENOMIC DNA]</scope>
    <source>
        <strain evidence="1 2">IBT 35679</strain>
    </source>
</reference>
<gene>
    <name evidence="1" type="ORF">N7494_006643</name>
</gene>
<keyword evidence="2" id="KW-1185">Reference proteome</keyword>
<proteinExistence type="predicted"/>
<dbReference type="EMBL" id="JAQIZZ010000005">
    <property type="protein sequence ID" value="KAJ5541567.1"/>
    <property type="molecule type" value="Genomic_DNA"/>
</dbReference>
<dbReference type="Proteomes" id="UP001220324">
    <property type="component" value="Unassembled WGS sequence"/>
</dbReference>
<accession>A0AAD6CWU7</accession>
<sequence length="178" mass="21255">MGELLANQSVVYLSEPYNGTLISDNCYNSITLEVLTPKGPVNIYNCILLSINDHPYLRRWYLPSREYRRLNPHVEEDQVWVGFNMDYGMYEKPTERDWLTTLKHAIEQGRFLTTKDPKRDSRHSRTFWMQMRGYFKYDDQGLIQIAVERHVDLLNQLIHHKIVTIQNERILSLFTLYE</sequence>
<evidence type="ECO:0000313" key="1">
    <source>
        <dbReference type="EMBL" id="KAJ5541567.1"/>
    </source>
</evidence>
<protein>
    <submittedName>
        <fullName evidence="1">Uncharacterized protein</fullName>
    </submittedName>
</protein>
<organism evidence="1 2">
    <name type="scientific">Penicillium frequentans</name>
    <dbReference type="NCBI Taxonomy" id="3151616"/>
    <lineage>
        <taxon>Eukaryota</taxon>
        <taxon>Fungi</taxon>
        <taxon>Dikarya</taxon>
        <taxon>Ascomycota</taxon>
        <taxon>Pezizomycotina</taxon>
        <taxon>Eurotiomycetes</taxon>
        <taxon>Eurotiomycetidae</taxon>
        <taxon>Eurotiales</taxon>
        <taxon>Aspergillaceae</taxon>
        <taxon>Penicillium</taxon>
    </lineage>
</organism>
<evidence type="ECO:0000313" key="2">
    <source>
        <dbReference type="Proteomes" id="UP001220324"/>
    </source>
</evidence>
<dbReference type="AlphaFoldDB" id="A0AAD6CWU7"/>
<comment type="caution">
    <text evidence="1">The sequence shown here is derived from an EMBL/GenBank/DDBJ whole genome shotgun (WGS) entry which is preliminary data.</text>
</comment>
<name>A0AAD6CWU7_9EURO</name>